<protein>
    <submittedName>
        <fullName evidence="1">Uncharacterized protein</fullName>
    </submittedName>
</protein>
<dbReference type="Proteomes" id="UP000670947">
    <property type="component" value="Unassembled WGS sequence"/>
</dbReference>
<dbReference type="EMBL" id="JAGGDJ010000010">
    <property type="protein sequence ID" value="MBO7745525.1"/>
    <property type="molecule type" value="Genomic_DNA"/>
</dbReference>
<evidence type="ECO:0000313" key="1">
    <source>
        <dbReference type="EMBL" id="MBO7745525.1"/>
    </source>
</evidence>
<accession>A0ABS3WBN5</accession>
<sequence>MHQSRKEQGIERTAKRLLFADRREAIMLAREESGIEAGGELGRAAVVPPRMP</sequence>
<reference evidence="1 2" key="1">
    <citation type="submission" date="2021-03" db="EMBL/GenBank/DDBJ databases">
        <title>Paenibacillus artemisicola MWE-103 whole genome sequence.</title>
        <authorList>
            <person name="Ham Y.J."/>
        </authorList>
    </citation>
    <scope>NUCLEOTIDE SEQUENCE [LARGE SCALE GENOMIC DNA]</scope>
    <source>
        <strain evidence="1 2">MWE-103</strain>
    </source>
</reference>
<keyword evidence="2" id="KW-1185">Reference proteome</keyword>
<gene>
    <name evidence="1" type="ORF">I8J29_15050</name>
</gene>
<evidence type="ECO:0000313" key="2">
    <source>
        <dbReference type="Proteomes" id="UP000670947"/>
    </source>
</evidence>
<name>A0ABS3WBN5_9BACL</name>
<dbReference type="RefSeq" id="WP_177222165.1">
    <property type="nucleotide sequence ID" value="NZ_JAGGDJ010000010.1"/>
</dbReference>
<comment type="caution">
    <text evidence="1">The sequence shown here is derived from an EMBL/GenBank/DDBJ whole genome shotgun (WGS) entry which is preliminary data.</text>
</comment>
<organism evidence="1 2">
    <name type="scientific">Paenibacillus artemisiicola</name>
    <dbReference type="NCBI Taxonomy" id="1172618"/>
    <lineage>
        <taxon>Bacteria</taxon>
        <taxon>Bacillati</taxon>
        <taxon>Bacillota</taxon>
        <taxon>Bacilli</taxon>
        <taxon>Bacillales</taxon>
        <taxon>Paenibacillaceae</taxon>
        <taxon>Paenibacillus</taxon>
    </lineage>
</organism>
<proteinExistence type="predicted"/>